<proteinExistence type="predicted"/>
<dbReference type="AlphaFoldDB" id="A0A6C0AQA9"/>
<sequence>MVNFNKCLLTMKYFFSQCFELLTFRTKSKDDNDDNKYNIIEDNINNFIIIDTMFR</sequence>
<protein>
    <submittedName>
        <fullName evidence="1">Uncharacterized protein</fullName>
    </submittedName>
</protein>
<organism evidence="1">
    <name type="scientific">viral metagenome</name>
    <dbReference type="NCBI Taxonomy" id="1070528"/>
    <lineage>
        <taxon>unclassified sequences</taxon>
        <taxon>metagenomes</taxon>
        <taxon>organismal metagenomes</taxon>
    </lineage>
</organism>
<dbReference type="EMBL" id="MN740762">
    <property type="protein sequence ID" value="QHS82029.1"/>
    <property type="molecule type" value="Genomic_DNA"/>
</dbReference>
<accession>A0A6C0AQA9</accession>
<reference evidence="1" key="1">
    <citation type="journal article" date="2020" name="Nature">
        <title>Giant virus diversity and host interactions through global metagenomics.</title>
        <authorList>
            <person name="Schulz F."/>
            <person name="Roux S."/>
            <person name="Paez-Espino D."/>
            <person name="Jungbluth S."/>
            <person name="Walsh D.A."/>
            <person name="Denef V.J."/>
            <person name="McMahon K.D."/>
            <person name="Konstantinidis K.T."/>
            <person name="Eloe-Fadrosh E.A."/>
            <person name="Kyrpides N.C."/>
            <person name="Woyke T."/>
        </authorList>
    </citation>
    <scope>NUCLEOTIDE SEQUENCE</scope>
    <source>
        <strain evidence="1">GVMAG-S-1101165-79</strain>
    </source>
</reference>
<evidence type="ECO:0000313" key="1">
    <source>
        <dbReference type="EMBL" id="QHS82029.1"/>
    </source>
</evidence>
<name>A0A6C0AQA9_9ZZZZ</name>